<name>W8NWR4_9EURY</name>
<dbReference type="HOGENOM" id="CLU_102063_1_0_2"/>
<dbReference type="InterPro" id="IPR005489">
    <property type="entry name" value="DUF257"/>
</dbReference>
<evidence type="ECO:0000313" key="2">
    <source>
        <dbReference type="Proteomes" id="UP000019434"/>
    </source>
</evidence>
<protein>
    <recommendedName>
        <fullName evidence="3">RecA-superfamily ATPases implicated in signal transduction</fullName>
    </recommendedName>
</protein>
<accession>W8NWR4</accession>
<dbReference type="Proteomes" id="UP000019434">
    <property type="component" value="Chromosome"/>
</dbReference>
<organism evidence="1 2">
    <name type="scientific">Thermococcus nautili</name>
    <dbReference type="NCBI Taxonomy" id="195522"/>
    <lineage>
        <taxon>Archaea</taxon>
        <taxon>Methanobacteriati</taxon>
        <taxon>Methanobacteriota</taxon>
        <taxon>Thermococci</taxon>
        <taxon>Thermococcales</taxon>
        <taxon>Thermococcaceae</taxon>
        <taxon>Thermococcus</taxon>
    </lineage>
</organism>
<dbReference type="AlphaFoldDB" id="W8NWR4"/>
<dbReference type="eggNOG" id="arCOG03791">
    <property type="taxonomic scope" value="Archaea"/>
</dbReference>
<dbReference type="STRING" id="195522.BD01_2061"/>
<gene>
    <name evidence="1" type="ORF">BD01_2061</name>
</gene>
<sequence length="232" mass="26154">MVGVELRGLASKDDVISMFNSVRFGGLTLMENYSTIGAELALYALLNYAYERGLPVLVEDIFDAFAGYVRHFDVMGLTPPMEHVGVLKIGGVDEVGHVVDKIQFEADPALYLQKKERAIAKAMGDDRYVYIVTGFERLLGFQRDVKGVYVIVNHLRENLGNDRRMSFNIIEGNVIRGFPTNPLPLLEGVATSVIELHDHGDMLRLRFRKSIFTFLEGRNEVFLQPADVVGWW</sequence>
<keyword evidence="2" id="KW-1185">Reference proteome</keyword>
<evidence type="ECO:0000313" key="1">
    <source>
        <dbReference type="EMBL" id="AHL23657.1"/>
    </source>
</evidence>
<dbReference type="Pfam" id="PF03192">
    <property type="entry name" value="DUF257"/>
    <property type="match status" value="1"/>
</dbReference>
<dbReference type="EMBL" id="CP007264">
    <property type="protein sequence ID" value="AHL23657.1"/>
    <property type="molecule type" value="Genomic_DNA"/>
</dbReference>
<dbReference type="KEGG" id="tnu:BD01_2061"/>
<dbReference type="OrthoDB" id="85940at2157"/>
<reference evidence="1 2" key="1">
    <citation type="submission" date="2014-02" db="EMBL/GenBank/DDBJ databases">
        <title>Genome Sequence of an Hyperthermophilic Archaeon, Thermococcus nautili 30-1, producing viral vesicles.</title>
        <authorList>
            <person name="Oberto J."/>
            <person name="Gaudin M."/>
            <person name="Cossu M."/>
            <person name="Gorlas A."/>
            <person name="Slesarev A."/>
            <person name="Marguet E."/>
            <person name="Forterre P."/>
        </authorList>
    </citation>
    <scope>NUCLEOTIDE SEQUENCE [LARGE SCALE GENOMIC DNA]</scope>
    <source>
        <strain evidence="1 2">30-1</strain>
    </source>
</reference>
<dbReference type="Gene3D" id="3.40.50.11570">
    <property type="entry name" value="Protein of unknown function DUF257"/>
    <property type="match status" value="1"/>
</dbReference>
<evidence type="ECO:0008006" key="3">
    <source>
        <dbReference type="Google" id="ProtNLM"/>
    </source>
</evidence>
<proteinExistence type="predicted"/>